<protein>
    <submittedName>
        <fullName evidence="1">Nicotinate-nucleotide--dimethylbenzimidazole phosphoribosyltransferase</fullName>
        <ecNumber evidence="1">2.4.2.21</ecNumber>
    </submittedName>
</protein>
<gene>
    <name evidence="1" type="primary">cobT</name>
    <name evidence="1" type="ORF">K4L44_08570</name>
</gene>
<evidence type="ECO:0000313" key="1">
    <source>
        <dbReference type="EMBL" id="QZE15869.1"/>
    </source>
</evidence>
<keyword evidence="1" id="KW-0328">Glycosyltransferase</keyword>
<dbReference type="Proteomes" id="UP000826212">
    <property type="component" value="Chromosome"/>
</dbReference>
<organism evidence="1 2">
    <name type="scientific">Halosquirtibacter laminarini</name>
    <dbReference type="NCBI Taxonomy" id="3374600"/>
    <lineage>
        <taxon>Bacteria</taxon>
        <taxon>Pseudomonadati</taxon>
        <taxon>Bacteroidota</taxon>
        <taxon>Bacteroidia</taxon>
        <taxon>Marinilabiliales</taxon>
        <taxon>Prolixibacteraceae</taxon>
        <taxon>Halosquirtibacter</taxon>
    </lineage>
</organism>
<keyword evidence="2" id="KW-1185">Reference proteome</keyword>
<sequence length="357" mass="38782">MKPSNLNISPVSKEMANALREKLDQKAKPIRSLGKMEDIALRIGLIQNTLTPQLNKPTMFTVASDHHVCEEGVSPCPTKMTWQQCLNFLELGGGIGLFCKMYGFDLKVVDAGVDFDFAPHPRLINAKVRKGSRNILHEHAMTMKECMEAIENGRKMVRESAKEGVNVVGFGEMGIGNTTPASALLSIFTKTDIKDCVGPGSGLDSNGVSHKANVITQAFEKHGISEDPIENLARFGGLEIATICGGMLEAAAQKMVIITDGFITTSALLVASEIYKEVLDYAFFSHQSDEQGHCLMIDHMQGEPILNMSFRLGEGTGAACCYPIIKGSVTMLNEMTTFEEAQVFNTATAKVAAFESH</sequence>
<accession>A0AC61NJD8</accession>
<dbReference type="EC" id="2.4.2.21" evidence="1"/>
<name>A0AC61NJD8_9BACT</name>
<reference evidence="1" key="1">
    <citation type="submission" date="2021-08" db="EMBL/GenBank/DDBJ databases">
        <title>Novel anaerobic bacterium isolated from sea squirt in East Sea, Republic of Korea.</title>
        <authorList>
            <person name="Nguyen T.H."/>
            <person name="Li Z."/>
            <person name="Lee Y.-J."/>
            <person name="Ko J."/>
            <person name="Kim S.-G."/>
        </authorList>
    </citation>
    <scope>NUCLEOTIDE SEQUENCE</scope>
    <source>
        <strain evidence="1">KCTC 25031</strain>
    </source>
</reference>
<dbReference type="EMBL" id="CP081303">
    <property type="protein sequence ID" value="QZE15869.1"/>
    <property type="molecule type" value="Genomic_DNA"/>
</dbReference>
<proteinExistence type="predicted"/>
<keyword evidence="1" id="KW-0808">Transferase</keyword>
<evidence type="ECO:0000313" key="2">
    <source>
        <dbReference type="Proteomes" id="UP000826212"/>
    </source>
</evidence>